<accession>A0A1G7KW58</accession>
<evidence type="ECO:0000313" key="4">
    <source>
        <dbReference type="EMBL" id="SDF41326.1"/>
    </source>
</evidence>
<dbReference type="PANTHER" id="PTHR34703">
    <property type="entry name" value="ANTIPORTER SUBUNIT MNHG2-RELATED"/>
    <property type="match status" value="1"/>
</dbReference>
<dbReference type="GO" id="GO:0015385">
    <property type="term" value="F:sodium:proton antiporter activity"/>
    <property type="evidence" value="ECO:0007669"/>
    <property type="project" value="TreeGrafter"/>
</dbReference>
<dbReference type="OrthoDB" id="4736878at2"/>
<evidence type="ECO:0000256" key="1">
    <source>
        <dbReference type="ARBA" id="ARBA00008404"/>
    </source>
</evidence>
<dbReference type="STRING" id="200378.SAMN05216553_101515"/>
<feature type="compositionally biased region" description="Basic residues" evidence="2">
    <location>
        <begin position="89"/>
        <end position="100"/>
    </location>
</feature>
<protein>
    <submittedName>
        <fullName evidence="4">Multicomponent Na+:H+ antiporter subunit G</fullName>
    </submittedName>
</protein>
<evidence type="ECO:0000256" key="2">
    <source>
        <dbReference type="SAM" id="MobiDB-lite"/>
    </source>
</evidence>
<comment type="similarity">
    <text evidence="1">Belongs to the CPA3 antiporters (TC 2.A.63) subunit G family.</text>
</comment>
<gene>
    <name evidence="4" type="ORF">SAMN05216553_101515</name>
</gene>
<dbReference type="InterPro" id="IPR005133">
    <property type="entry name" value="PhaG_MnhG_YufB"/>
</dbReference>
<evidence type="ECO:0000256" key="3">
    <source>
        <dbReference type="SAM" id="Phobius"/>
    </source>
</evidence>
<dbReference type="Proteomes" id="UP000199623">
    <property type="component" value="Unassembled WGS sequence"/>
</dbReference>
<keyword evidence="3" id="KW-1133">Transmembrane helix</keyword>
<name>A0A1G7KW58_9PSEU</name>
<feature type="transmembrane region" description="Helical" evidence="3">
    <location>
        <begin position="41"/>
        <end position="59"/>
    </location>
</feature>
<feature type="region of interest" description="Disordered" evidence="2">
    <location>
        <begin position="87"/>
        <end position="120"/>
    </location>
</feature>
<proteinExistence type="inferred from homology"/>
<evidence type="ECO:0000313" key="5">
    <source>
        <dbReference type="Proteomes" id="UP000199623"/>
    </source>
</evidence>
<dbReference type="RefSeq" id="WP_090045038.1">
    <property type="nucleotide sequence ID" value="NZ_FNCC01000001.1"/>
</dbReference>
<dbReference type="AlphaFoldDB" id="A0A1G7KW58"/>
<dbReference type="PANTHER" id="PTHR34703:SF1">
    <property type="entry name" value="ANTIPORTER SUBUNIT MNHG2-RELATED"/>
    <property type="match status" value="1"/>
</dbReference>
<keyword evidence="3" id="KW-0812">Transmembrane</keyword>
<keyword evidence="5" id="KW-1185">Reference proteome</keyword>
<organism evidence="4 5">
    <name type="scientific">Lentzea fradiae</name>
    <dbReference type="NCBI Taxonomy" id="200378"/>
    <lineage>
        <taxon>Bacteria</taxon>
        <taxon>Bacillati</taxon>
        <taxon>Actinomycetota</taxon>
        <taxon>Actinomycetes</taxon>
        <taxon>Pseudonocardiales</taxon>
        <taxon>Pseudonocardiaceae</taxon>
        <taxon>Lentzea</taxon>
    </lineage>
</organism>
<sequence length="120" mass="12176">MISVVLDMAGGALLLLGLVLLTISLIGVLRQPGTFGQLHAQGLATGPGVMAVLASSIATENAATITFAVLAIVFIALTSPVSAHAIARAAHRRRPRRHGAAPKAAAPEGTAPDGEPEQTR</sequence>
<keyword evidence="3" id="KW-0472">Membrane</keyword>
<reference evidence="5" key="1">
    <citation type="submission" date="2016-10" db="EMBL/GenBank/DDBJ databases">
        <authorList>
            <person name="Varghese N."/>
            <person name="Submissions S."/>
        </authorList>
    </citation>
    <scope>NUCLEOTIDE SEQUENCE [LARGE SCALE GENOMIC DNA]</scope>
    <source>
        <strain evidence="5">CGMCC 4.3506</strain>
    </source>
</reference>
<feature type="transmembrane region" description="Helical" evidence="3">
    <location>
        <begin position="65"/>
        <end position="87"/>
    </location>
</feature>
<feature type="transmembrane region" description="Helical" evidence="3">
    <location>
        <begin position="12"/>
        <end position="29"/>
    </location>
</feature>
<dbReference type="EMBL" id="FNCC01000001">
    <property type="protein sequence ID" value="SDF41326.1"/>
    <property type="molecule type" value="Genomic_DNA"/>
</dbReference>
<dbReference type="Pfam" id="PF03334">
    <property type="entry name" value="PhaG_MnhG_YufB"/>
    <property type="match status" value="1"/>
</dbReference>